<protein>
    <submittedName>
        <fullName evidence="1">Uncharacterized protein</fullName>
    </submittedName>
</protein>
<reference evidence="1" key="1">
    <citation type="journal article" date="2014" name="Int. J. Syst. Evol. Microbiol.">
        <title>Complete genome sequence of Corynebacterium casei LMG S-19264T (=DSM 44701T), isolated from a smear-ripened cheese.</title>
        <authorList>
            <consortium name="US DOE Joint Genome Institute (JGI-PGF)"/>
            <person name="Walter F."/>
            <person name="Albersmeier A."/>
            <person name="Kalinowski J."/>
            <person name="Ruckert C."/>
        </authorList>
    </citation>
    <scope>NUCLEOTIDE SEQUENCE</scope>
    <source>
        <strain evidence="1">CGMCC 1.15533</strain>
    </source>
</reference>
<comment type="caution">
    <text evidence="1">The sequence shown here is derived from an EMBL/GenBank/DDBJ whole genome shotgun (WGS) entry which is preliminary data.</text>
</comment>
<dbReference type="EMBL" id="BMJN01000026">
    <property type="protein sequence ID" value="GGE34597.1"/>
    <property type="molecule type" value="Genomic_DNA"/>
</dbReference>
<accession>A0A917A8Q5</accession>
<keyword evidence="2" id="KW-1185">Reference proteome</keyword>
<name>A0A917A8Q5_9STRE</name>
<reference evidence="1" key="2">
    <citation type="submission" date="2020-09" db="EMBL/GenBank/DDBJ databases">
        <authorList>
            <person name="Sun Q."/>
            <person name="Zhou Y."/>
        </authorList>
    </citation>
    <scope>NUCLEOTIDE SEQUENCE</scope>
    <source>
        <strain evidence="1">CGMCC 1.15533</strain>
    </source>
</reference>
<evidence type="ECO:0000313" key="1">
    <source>
        <dbReference type="EMBL" id="GGE34597.1"/>
    </source>
</evidence>
<dbReference type="RefSeq" id="WP_068993284.1">
    <property type="nucleotide sequence ID" value="NZ_BMJN01000026.1"/>
</dbReference>
<gene>
    <name evidence="1" type="ORF">GCM10011510_14900</name>
</gene>
<dbReference type="Proteomes" id="UP000660801">
    <property type="component" value="Unassembled WGS sequence"/>
</dbReference>
<dbReference type="AlphaFoldDB" id="A0A917A8Q5"/>
<proteinExistence type="predicted"/>
<organism evidence="1 2">
    <name type="scientific">Streptococcus himalayensis</name>
    <dbReference type="NCBI Taxonomy" id="1888195"/>
    <lineage>
        <taxon>Bacteria</taxon>
        <taxon>Bacillati</taxon>
        <taxon>Bacillota</taxon>
        <taxon>Bacilli</taxon>
        <taxon>Lactobacillales</taxon>
        <taxon>Streptococcaceae</taxon>
        <taxon>Streptococcus</taxon>
    </lineage>
</organism>
<sequence length="68" mass="8377">MVEHLPRLYQRSVMLISQYWHGELDKETFIKDFHRLENRIHHEVSVKNWQQKKRLSNRQTAEAFSQNN</sequence>
<dbReference type="OrthoDB" id="2229698at2"/>
<evidence type="ECO:0000313" key="2">
    <source>
        <dbReference type="Proteomes" id="UP000660801"/>
    </source>
</evidence>